<evidence type="ECO:0000313" key="2">
    <source>
        <dbReference type="EMBL" id="PKA46464.1"/>
    </source>
</evidence>
<feature type="region of interest" description="Disordered" evidence="1">
    <location>
        <begin position="203"/>
        <end position="297"/>
    </location>
</feature>
<gene>
    <name evidence="2" type="ORF">AXF42_Ash012596</name>
</gene>
<reference evidence="2 3" key="1">
    <citation type="journal article" date="2017" name="Nature">
        <title>The Apostasia genome and the evolution of orchids.</title>
        <authorList>
            <person name="Zhang G.Q."/>
            <person name="Liu K.W."/>
            <person name="Li Z."/>
            <person name="Lohaus R."/>
            <person name="Hsiao Y.Y."/>
            <person name="Niu S.C."/>
            <person name="Wang J.Y."/>
            <person name="Lin Y.C."/>
            <person name="Xu Q."/>
            <person name="Chen L.J."/>
            <person name="Yoshida K."/>
            <person name="Fujiwara S."/>
            <person name="Wang Z.W."/>
            <person name="Zhang Y.Q."/>
            <person name="Mitsuda N."/>
            <person name="Wang M."/>
            <person name="Liu G.H."/>
            <person name="Pecoraro L."/>
            <person name="Huang H.X."/>
            <person name="Xiao X.J."/>
            <person name="Lin M."/>
            <person name="Wu X.Y."/>
            <person name="Wu W.L."/>
            <person name="Chen Y.Y."/>
            <person name="Chang S.B."/>
            <person name="Sakamoto S."/>
            <person name="Ohme-Takagi M."/>
            <person name="Yagi M."/>
            <person name="Zeng S.J."/>
            <person name="Shen C.Y."/>
            <person name="Yeh C.M."/>
            <person name="Luo Y.B."/>
            <person name="Tsai W.C."/>
            <person name="Van de Peer Y."/>
            <person name="Liu Z.J."/>
        </authorList>
    </citation>
    <scope>NUCLEOTIDE SEQUENCE [LARGE SCALE GENOMIC DNA]</scope>
    <source>
        <strain evidence="3">cv. Shenzhen</strain>
        <tissue evidence="2">Stem</tissue>
    </source>
</reference>
<dbReference type="EMBL" id="KZ454132">
    <property type="protein sequence ID" value="PKA46464.1"/>
    <property type="molecule type" value="Genomic_DNA"/>
</dbReference>
<proteinExistence type="predicted"/>
<sequence length="297" mass="32835">MPRGCGGRGTSSGGQGTSSKEGMATWVILTLLLHLKIVMFHLYHHLDQKTQLMIREKWRPMRVMRDNMMMGRMAKARMKLTLDEAGGATWAQISRPSQVIDHGLDSLVIANVISMMFEQHEILWWTCEIIVKEHYLAILEEKCRDQDGNPTPPPAFHPQAWCEATAGPRKGRLYGFGHYEHPSTVLSSVDTVTLLPPTFPPTLSIQTHAGARNQNSTARSSGGIRGSAAPAVHLTAIPPPLPVDSGARRRRRSLPPLPPRTPTCRPPQQLRSPSPSSSTPSSYKNASTYTNKLSLRP</sequence>
<feature type="compositionally biased region" description="Gly residues" evidence="1">
    <location>
        <begin position="1"/>
        <end position="16"/>
    </location>
</feature>
<keyword evidence="3" id="KW-1185">Reference proteome</keyword>
<feature type="compositionally biased region" description="Pro residues" evidence="1">
    <location>
        <begin position="255"/>
        <end position="265"/>
    </location>
</feature>
<organism evidence="2 3">
    <name type="scientific">Apostasia shenzhenica</name>
    <dbReference type="NCBI Taxonomy" id="1088818"/>
    <lineage>
        <taxon>Eukaryota</taxon>
        <taxon>Viridiplantae</taxon>
        <taxon>Streptophyta</taxon>
        <taxon>Embryophyta</taxon>
        <taxon>Tracheophyta</taxon>
        <taxon>Spermatophyta</taxon>
        <taxon>Magnoliopsida</taxon>
        <taxon>Liliopsida</taxon>
        <taxon>Asparagales</taxon>
        <taxon>Orchidaceae</taxon>
        <taxon>Apostasioideae</taxon>
        <taxon>Apostasia</taxon>
    </lineage>
</organism>
<feature type="compositionally biased region" description="Polar residues" evidence="1">
    <location>
        <begin position="204"/>
        <end position="220"/>
    </location>
</feature>
<evidence type="ECO:0000313" key="3">
    <source>
        <dbReference type="Proteomes" id="UP000236161"/>
    </source>
</evidence>
<feature type="region of interest" description="Disordered" evidence="1">
    <location>
        <begin position="1"/>
        <end position="20"/>
    </location>
</feature>
<name>A0A2H9ZT47_9ASPA</name>
<accession>A0A2H9ZT47</accession>
<feature type="compositionally biased region" description="Low complexity" evidence="1">
    <location>
        <begin position="266"/>
        <end position="282"/>
    </location>
</feature>
<protein>
    <submittedName>
        <fullName evidence="2">Uncharacterized protein</fullName>
    </submittedName>
</protein>
<evidence type="ECO:0000256" key="1">
    <source>
        <dbReference type="SAM" id="MobiDB-lite"/>
    </source>
</evidence>
<dbReference type="Proteomes" id="UP000236161">
    <property type="component" value="Unassembled WGS sequence"/>
</dbReference>
<feature type="compositionally biased region" description="Polar residues" evidence="1">
    <location>
        <begin position="283"/>
        <end position="297"/>
    </location>
</feature>
<dbReference type="OrthoDB" id="651362at2759"/>
<dbReference type="AlphaFoldDB" id="A0A2H9ZT47"/>